<feature type="transmembrane region" description="Helical" evidence="2">
    <location>
        <begin position="370"/>
        <end position="387"/>
    </location>
</feature>
<feature type="transmembrane region" description="Helical" evidence="2">
    <location>
        <begin position="621"/>
        <end position="643"/>
    </location>
</feature>
<feature type="compositionally biased region" description="Pro residues" evidence="1">
    <location>
        <begin position="92"/>
        <end position="108"/>
    </location>
</feature>
<feature type="compositionally biased region" description="Polar residues" evidence="1">
    <location>
        <begin position="56"/>
        <end position="65"/>
    </location>
</feature>
<dbReference type="AlphaFoldDB" id="A0A9P8WC52"/>
<name>A0A9P8WC52_9HYPO</name>
<protein>
    <recommendedName>
        <fullName evidence="5">Phosphoribosylaminoimidazole-succinocarboxamide synthase</fullName>
    </recommendedName>
</protein>
<gene>
    <name evidence="3" type="ORF">B0T10DRAFT_479404</name>
</gene>
<evidence type="ECO:0000313" key="4">
    <source>
        <dbReference type="Proteomes" id="UP000777438"/>
    </source>
</evidence>
<reference evidence="3 4" key="1">
    <citation type="journal article" date="2021" name="Nat. Commun.">
        <title>Genetic determinants of endophytism in the Arabidopsis root mycobiome.</title>
        <authorList>
            <person name="Mesny F."/>
            <person name="Miyauchi S."/>
            <person name="Thiergart T."/>
            <person name="Pickel B."/>
            <person name="Atanasova L."/>
            <person name="Karlsson M."/>
            <person name="Huettel B."/>
            <person name="Barry K.W."/>
            <person name="Haridas S."/>
            <person name="Chen C."/>
            <person name="Bauer D."/>
            <person name="Andreopoulos W."/>
            <person name="Pangilinan J."/>
            <person name="LaButti K."/>
            <person name="Riley R."/>
            <person name="Lipzen A."/>
            <person name="Clum A."/>
            <person name="Drula E."/>
            <person name="Henrissat B."/>
            <person name="Kohler A."/>
            <person name="Grigoriev I.V."/>
            <person name="Martin F.M."/>
            <person name="Hacquard S."/>
        </authorList>
    </citation>
    <scope>NUCLEOTIDE SEQUENCE [LARGE SCALE GENOMIC DNA]</scope>
    <source>
        <strain evidence="3 4">MPI-CAGE-CH-0241</strain>
    </source>
</reference>
<feature type="compositionally biased region" description="Basic and acidic residues" evidence="1">
    <location>
        <begin position="254"/>
        <end position="277"/>
    </location>
</feature>
<dbReference type="InterPro" id="IPR021840">
    <property type="entry name" value="DUF3433"/>
</dbReference>
<evidence type="ECO:0000256" key="1">
    <source>
        <dbReference type="SAM" id="MobiDB-lite"/>
    </source>
</evidence>
<keyword evidence="2" id="KW-1133">Transmembrane helix</keyword>
<feature type="transmembrane region" description="Helical" evidence="2">
    <location>
        <begin position="330"/>
        <end position="350"/>
    </location>
</feature>
<feature type="region of interest" description="Disordered" evidence="1">
    <location>
        <begin position="1"/>
        <end position="114"/>
    </location>
</feature>
<feature type="transmembrane region" description="Helical" evidence="2">
    <location>
        <begin position="443"/>
        <end position="462"/>
    </location>
</feature>
<dbReference type="EMBL" id="JAGPYM010000005">
    <property type="protein sequence ID" value="KAH6894053.1"/>
    <property type="molecule type" value="Genomic_DNA"/>
</dbReference>
<feature type="transmembrane region" description="Helical" evidence="2">
    <location>
        <begin position="739"/>
        <end position="764"/>
    </location>
</feature>
<evidence type="ECO:0000313" key="3">
    <source>
        <dbReference type="EMBL" id="KAH6894053.1"/>
    </source>
</evidence>
<keyword evidence="2" id="KW-0812">Transmembrane</keyword>
<feature type="transmembrane region" description="Helical" evidence="2">
    <location>
        <begin position="776"/>
        <end position="797"/>
    </location>
</feature>
<keyword evidence="2" id="KW-0472">Membrane</keyword>
<dbReference type="Proteomes" id="UP000777438">
    <property type="component" value="Unassembled WGS sequence"/>
</dbReference>
<evidence type="ECO:0008006" key="5">
    <source>
        <dbReference type="Google" id="ProtNLM"/>
    </source>
</evidence>
<dbReference type="Pfam" id="PF11915">
    <property type="entry name" value="DUF3433"/>
    <property type="match status" value="2"/>
</dbReference>
<feature type="region of interest" description="Disordered" evidence="1">
    <location>
        <begin position="170"/>
        <end position="208"/>
    </location>
</feature>
<dbReference type="PANTHER" id="PTHR37544:SF1">
    <property type="entry name" value="PHOSPHORIBOSYLAMINOIMIDAZOLE-SUCCINOCARBOXAMIDE SYNTHASE"/>
    <property type="match status" value="1"/>
</dbReference>
<sequence>MNFQNMNFDSVEPRRQGPPTFSPDPSRRDDDDDEDDYSLPTLRPYYDLSQRRVSHSHNNSLSTQAAILHAPSPPSLSGSPTEIYGPDRLFPGGPPVPPGFNRPPPAPSVPRTSGDHTVHFDEAQLAMFAAENSARMAGLKDELAIAAGKVTPGVDDTPYIQYALDALTRPRNGGPAPVHFPSSSSDEYSDDGYTAHPRGIAEDLPVLTPPEPAYVEDRLPMEESPLPERYEEPERFEPPRTPVAVRAEPLLREMDSSDPDSSHETVVHHDVDGHPPRSDSPTPSFQSTPSRHIPVITNVRKANRRSRSIPVERAYPPLDYKPPILRPFSMLLLMLFCTLMAAGLIFSAIYSDSGDGLTPYPGSIYSGQFFLFRLLPQILAAIVLIYAQAVDATSQRVLPFALMANEEPSVRYLALFRNIYPNTFLLPSFNGPWQCQLFNVATWLANFTIPLMSTAFTCIFHNHKWVWAAVQGVVWTLAAIYITLLIATTILMIFWFRRWTGLRWDVRSVAHLLPLLAQSSTTKSYEHVDVVQRGTLFKAQLRDRHLDRLGYWQMDGQRMGGMWYGIGSVADDDDLGGRQASYSVVAKKTSYNISPASSRDDLEAEAQYMRHRYQPFSLKDMTIVTGILIMVFIIVAILVASFLPHTRIDRGFLPLLSAKPGKGAFSAANFLYGFVPSLLGMVMFLLFQTVDLSFRMLQPWAELSKPSGSIAQKSVLADYAACLPFQVTFKAAKNGHWRLAVVSLMSTLFVFIPILAGGLFMALTTGRGTVKMFPNMPVFGVLLALLFLFLGCLTLMLPGRRTLRLPHPANCIAELIALCAADESVRDPIFQGVRSADDLESRLGMDRADSREQTMWYFGVAAGRDERRLSVRPIKRFTEKPLRSQRSMRLNVI</sequence>
<evidence type="ECO:0000256" key="2">
    <source>
        <dbReference type="SAM" id="Phobius"/>
    </source>
</evidence>
<accession>A0A9P8WC52</accession>
<feature type="transmembrane region" description="Helical" evidence="2">
    <location>
        <begin position="474"/>
        <end position="496"/>
    </location>
</feature>
<proteinExistence type="predicted"/>
<organism evidence="3 4">
    <name type="scientific">Thelonectria olida</name>
    <dbReference type="NCBI Taxonomy" id="1576542"/>
    <lineage>
        <taxon>Eukaryota</taxon>
        <taxon>Fungi</taxon>
        <taxon>Dikarya</taxon>
        <taxon>Ascomycota</taxon>
        <taxon>Pezizomycotina</taxon>
        <taxon>Sordariomycetes</taxon>
        <taxon>Hypocreomycetidae</taxon>
        <taxon>Hypocreales</taxon>
        <taxon>Nectriaceae</taxon>
        <taxon>Thelonectria</taxon>
    </lineage>
</organism>
<feature type="compositionally biased region" description="Polar residues" evidence="1">
    <location>
        <begin position="279"/>
        <end position="290"/>
    </location>
</feature>
<keyword evidence="4" id="KW-1185">Reference proteome</keyword>
<feature type="region of interest" description="Disordered" evidence="1">
    <location>
        <begin position="254"/>
        <end position="291"/>
    </location>
</feature>
<feature type="transmembrane region" description="Helical" evidence="2">
    <location>
        <begin position="663"/>
        <end position="687"/>
    </location>
</feature>
<comment type="caution">
    <text evidence="3">The sequence shown here is derived from an EMBL/GenBank/DDBJ whole genome shotgun (WGS) entry which is preliminary data.</text>
</comment>
<dbReference type="PANTHER" id="PTHR37544">
    <property type="entry name" value="SPRAY-RELATED"/>
    <property type="match status" value="1"/>
</dbReference>
<dbReference type="OrthoDB" id="3057599at2759"/>